<proteinExistence type="predicted"/>
<name>A0A0R1RSY9_9LACO</name>
<comment type="pathway">
    <text evidence="2">Purine metabolism; GMP biosynthesis via salvage pathway; GMP from guanine: step 1/1.</text>
</comment>
<dbReference type="GO" id="GO:0046100">
    <property type="term" value="P:hypoxanthine metabolic process"/>
    <property type="evidence" value="ECO:0007669"/>
    <property type="project" value="TreeGrafter"/>
</dbReference>
<keyword evidence="8" id="KW-1185">Reference proteome</keyword>
<dbReference type="GO" id="GO:0032264">
    <property type="term" value="P:IMP salvage"/>
    <property type="evidence" value="ECO:0007669"/>
    <property type="project" value="TreeGrafter"/>
</dbReference>
<dbReference type="PANTHER" id="PTHR43340">
    <property type="entry name" value="HYPOXANTHINE-GUANINE PHOSPHORIBOSYLTRANSFERASE"/>
    <property type="match status" value="1"/>
</dbReference>
<evidence type="ECO:0000256" key="2">
    <source>
        <dbReference type="ARBA" id="ARBA00004676"/>
    </source>
</evidence>
<dbReference type="RefSeq" id="WP_017261712.1">
    <property type="nucleotide sequence ID" value="NZ_AUAW01000001.1"/>
</dbReference>
<dbReference type="OrthoDB" id="9802824at2"/>
<dbReference type="EMBL" id="AZFF01000001">
    <property type="protein sequence ID" value="KRL57386.1"/>
    <property type="molecule type" value="Genomic_DNA"/>
</dbReference>
<reference evidence="7 8" key="1">
    <citation type="journal article" date="2015" name="Genome Announc.">
        <title>Expanding the biotechnology potential of lactobacilli through comparative genomics of 213 strains and associated genera.</title>
        <authorList>
            <person name="Sun Z."/>
            <person name="Harris H.M."/>
            <person name="McCann A."/>
            <person name="Guo C."/>
            <person name="Argimon S."/>
            <person name="Zhang W."/>
            <person name="Yang X."/>
            <person name="Jeffery I.B."/>
            <person name="Cooney J.C."/>
            <person name="Kagawa T.F."/>
            <person name="Liu W."/>
            <person name="Song Y."/>
            <person name="Salvetti E."/>
            <person name="Wrobel A."/>
            <person name="Rasinkangas P."/>
            <person name="Parkhill J."/>
            <person name="Rea M.C."/>
            <person name="O'Sullivan O."/>
            <person name="Ritari J."/>
            <person name="Douillard F.P."/>
            <person name="Paul Ross R."/>
            <person name="Yang R."/>
            <person name="Briner A.E."/>
            <person name="Felis G.E."/>
            <person name="de Vos W.M."/>
            <person name="Barrangou R."/>
            <person name="Klaenhammer T.R."/>
            <person name="Caufield P.W."/>
            <person name="Cui Y."/>
            <person name="Zhang H."/>
            <person name="O'Toole P.W."/>
        </authorList>
    </citation>
    <scope>NUCLEOTIDE SEQUENCE [LARGE SCALE GENOMIC DNA]</scope>
    <source>
        <strain evidence="7 8">DSM 15814</strain>
    </source>
</reference>
<dbReference type="GO" id="GO:0032263">
    <property type="term" value="P:GMP salvage"/>
    <property type="evidence" value="ECO:0007669"/>
    <property type="project" value="TreeGrafter"/>
</dbReference>
<evidence type="ECO:0000313" key="7">
    <source>
        <dbReference type="EMBL" id="KRL57386.1"/>
    </source>
</evidence>
<dbReference type="eggNOG" id="COG0634">
    <property type="taxonomic scope" value="Bacteria"/>
</dbReference>
<dbReference type="Gene3D" id="3.40.50.2020">
    <property type="match status" value="1"/>
</dbReference>
<dbReference type="AlphaFoldDB" id="A0A0R1RSY9"/>
<dbReference type="InterPro" id="IPR050408">
    <property type="entry name" value="HGPRT"/>
</dbReference>
<organism evidence="7 8">
    <name type="scientific">Furfurilactobacillus rossiae DSM 15814</name>
    <dbReference type="NCBI Taxonomy" id="1114972"/>
    <lineage>
        <taxon>Bacteria</taxon>
        <taxon>Bacillati</taxon>
        <taxon>Bacillota</taxon>
        <taxon>Bacilli</taxon>
        <taxon>Lactobacillales</taxon>
        <taxon>Lactobacillaceae</taxon>
        <taxon>Furfurilactobacillus</taxon>
    </lineage>
</organism>
<evidence type="ECO:0000256" key="3">
    <source>
        <dbReference type="ARBA" id="ARBA00022099"/>
    </source>
</evidence>
<dbReference type="PANTHER" id="PTHR43340:SF1">
    <property type="entry name" value="HYPOXANTHINE PHOSPHORIBOSYLTRANSFERASE"/>
    <property type="match status" value="1"/>
</dbReference>
<dbReference type="InterPro" id="IPR029057">
    <property type="entry name" value="PRTase-like"/>
</dbReference>
<dbReference type="Proteomes" id="UP000051999">
    <property type="component" value="Unassembled WGS sequence"/>
</dbReference>
<dbReference type="GO" id="GO:0004422">
    <property type="term" value="F:hypoxanthine phosphoribosyltransferase activity"/>
    <property type="evidence" value="ECO:0007669"/>
    <property type="project" value="TreeGrafter"/>
</dbReference>
<dbReference type="SUPFAM" id="SSF53271">
    <property type="entry name" value="PRTase-like"/>
    <property type="match status" value="1"/>
</dbReference>
<comment type="caution">
    <text evidence="7">The sequence shown here is derived from an EMBL/GenBank/DDBJ whole genome shotgun (WGS) entry which is preliminary data.</text>
</comment>
<accession>A0A0R1RSY9</accession>
<sequence length="187" mass="20570">MNNESLKTLLDDHIGQIFATPDQIEVMASAVAKQISEKNKTTNPLLIGVMKGAAQWTIAVSQRLSIPSDLDFVSVTSYSGEQQSEPVMLQKPTISFTGRHIVLLDEIIDTGNTLSFLKRWLLAQGARSVEIAVMADKPMTRVTPVQIDYLGLTVPNVWLVGFGMDLNGAYRNLPAIAEYVKNPVLKQ</sequence>
<dbReference type="GO" id="GO:0000287">
    <property type="term" value="F:magnesium ion binding"/>
    <property type="evidence" value="ECO:0007669"/>
    <property type="project" value="TreeGrafter"/>
</dbReference>
<protein>
    <recommendedName>
        <fullName evidence="3">Hypoxanthine-guanine phosphoribosyltransferase</fullName>
    </recommendedName>
</protein>
<comment type="catalytic activity">
    <reaction evidence="4">
        <text>GMP + diphosphate = guanine + 5-phospho-alpha-D-ribose 1-diphosphate</text>
        <dbReference type="Rhea" id="RHEA:25424"/>
        <dbReference type="ChEBI" id="CHEBI:16235"/>
        <dbReference type="ChEBI" id="CHEBI:33019"/>
        <dbReference type="ChEBI" id="CHEBI:58017"/>
        <dbReference type="ChEBI" id="CHEBI:58115"/>
        <dbReference type="EC" id="2.4.2.8"/>
    </reaction>
    <physiologicalReaction direction="right-to-left" evidence="4">
        <dbReference type="Rhea" id="RHEA:25426"/>
    </physiologicalReaction>
</comment>
<dbReference type="PATRIC" id="fig|1114972.6.peg.401"/>
<dbReference type="STRING" id="1114972.FD35_GL000400"/>
<comment type="catalytic activity">
    <reaction evidence="5">
        <text>IMP + diphosphate = hypoxanthine + 5-phospho-alpha-D-ribose 1-diphosphate</text>
        <dbReference type="Rhea" id="RHEA:17973"/>
        <dbReference type="ChEBI" id="CHEBI:17368"/>
        <dbReference type="ChEBI" id="CHEBI:33019"/>
        <dbReference type="ChEBI" id="CHEBI:58017"/>
        <dbReference type="ChEBI" id="CHEBI:58053"/>
        <dbReference type="EC" id="2.4.2.8"/>
    </reaction>
    <physiologicalReaction direction="right-to-left" evidence="5">
        <dbReference type="Rhea" id="RHEA:17975"/>
    </physiologicalReaction>
</comment>
<dbReference type="GO" id="GO:0005829">
    <property type="term" value="C:cytosol"/>
    <property type="evidence" value="ECO:0007669"/>
    <property type="project" value="TreeGrafter"/>
</dbReference>
<comment type="function">
    <text evidence="1">Purine salvage pathway enzyme that catalyzes the transfer of the ribosyl-5-phosphate group from 5-phospho-alpha-D-ribose 1-diphosphate (PRPP) to the N9 position of the 6-oxopurines hypoxanthine and guanine to form the corresponding ribonucleotides IMP (inosine 5'-monophosphate) and GMP (guanosine 5'-monophosphate), with the release of PPi.</text>
</comment>
<feature type="domain" description="Phosphoribosyltransferase" evidence="6">
    <location>
        <begin position="29"/>
        <end position="165"/>
    </location>
</feature>
<evidence type="ECO:0000313" key="8">
    <source>
        <dbReference type="Proteomes" id="UP000051999"/>
    </source>
</evidence>
<dbReference type="CDD" id="cd06223">
    <property type="entry name" value="PRTases_typeI"/>
    <property type="match status" value="1"/>
</dbReference>
<evidence type="ECO:0000256" key="4">
    <source>
        <dbReference type="ARBA" id="ARBA00048811"/>
    </source>
</evidence>
<evidence type="ECO:0000256" key="5">
    <source>
        <dbReference type="ARBA" id="ARBA00049402"/>
    </source>
</evidence>
<evidence type="ECO:0000259" key="6">
    <source>
        <dbReference type="Pfam" id="PF00156"/>
    </source>
</evidence>
<dbReference type="GO" id="GO:0006178">
    <property type="term" value="P:guanine salvage"/>
    <property type="evidence" value="ECO:0007669"/>
    <property type="project" value="TreeGrafter"/>
</dbReference>
<gene>
    <name evidence="7" type="ORF">FD35_GL000400</name>
</gene>
<dbReference type="Pfam" id="PF00156">
    <property type="entry name" value="Pribosyltran"/>
    <property type="match status" value="1"/>
</dbReference>
<evidence type="ECO:0000256" key="1">
    <source>
        <dbReference type="ARBA" id="ARBA00002049"/>
    </source>
</evidence>
<dbReference type="InterPro" id="IPR000836">
    <property type="entry name" value="PRTase_dom"/>
</dbReference>